<keyword evidence="12" id="KW-0653">Protein transport</keyword>
<dbReference type="PANTHER" id="PTHR10903">
    <property type="entry name" value="GTPASE, IMAP FAMILY MEMBER-RELATED"/>
    <property type="match status" value="1"/>
</dbReference>
<protein>
    <submittedName>
        <fullName evidence="18">GTPase IMAP family member 7</fullName>
    </submittedName>
</protein>
<gene>
    <name evidence="18" type="ORF">FVE85_3832</name>
</gene>
<keyword evidence="8" id="KW-0547">Nucleotide-binding</keyword>
<dbReference type="GO" id="GO:0016787">
    <property type="term" value="F:hydrolase activity"/>
    <property type="evidence" value="ECO:0007669"/>
    <property type="project" value="UniProtKB-KW"/>
</dbReference>
<evidence type="ECO:0000256" key="6">
    <source>
        <dbReference type="ARBA" id="ARBA00022692"/>
    </source>
</evidence>
<dbReference type="AlphaFoldDB" id="A0A5J4YJ44"/>
<reference evidence="19" key="1">
    <citation type="journal article" date="2019" name="Nat. Commun.">
        <title>Expansion of phycobilisome linker gene families in mesophilic red algae.</title>
        <authorList>
            <person name="Lee J."/>
            <person name="Kim D."/>
            <person name="Bhattacharya D."/>
            <person name="Yoon H.S."/>
        </authorList>
    </citation>
    <scope>NUCLEOTIDE SEQUENCE [LARGE SCALE GENOMIC DNA]</scope>
    <source>
        <strain evidence="19">CCMP 1328</strain>
    </source>
</reference>
<keyword evidence="19" id="KW-1185">Reference proteome</keyword>
<evidence type="ECO:0000256" key="11">
    <source>
        <dbReference type="ARBA" id="ARBA00022842"/>
    </source>
</evidence>
<organism evidence="18 19">
    <name type="scientific">Porphyridium purpureum</name>
    <name type="common">Red alga</name>
    <name type="synonym">Porphyridium cruentum</name>
    <dbReference type="NCBI Taxonomy" id="35688"/>
    <lineage>
        <taxon>Eukaryota</taxon>
        <taxon>Rhodophyta</taxon>
        <taxon>Bangiophyceae</taxon>
        <taxon>Porphyridiales</taxon>
        <taxon>Porphyridiaceae</taxon>
        <taxon>Porphyridium</taxon>
    </lineage>
</organism>
<keyword evidence="13" id="KW-1133">Transmembrane helix</keyword>
<accession>A0A5J4YJ44</accession>
<evidence type="ECO:0000256" key="14">
    <source>
        <dbReference type="ARBA" id="ARBA00023134"/>
    </source>
</evidence>
<evidence type="ECO:0000256" key="5">
    <source>
        <dbReference type="ARBA" id="ARBA00022640"/>
    </source>
</evidence>
<dbReference type="Proteomes" id="UP000324585">
    <property type="component" value="Unassembled WGS sequence"/>
</dbReference>
<evidence type="ECO:0000259" key="17">
    <source>
        <dbReference type="Pfam" id="PF04548"/>
    </source>
</evidence>
<evidence type="ECO:0000256" key="10">
    <source>
        <dbReference type="ARBA" id="ARBA00022805"/>
    </source>
</evidence>
<sequence length="412" mass="46045">MMGTLPLQIILIGVTGVGKSTLANTIATGLSNVDPDERDRLTQIFAVCNGAESCTTATKREIVKHKSRELSIVDTPGFMDTSGSDTGIMQAFRAFLNNNQNASGVLLVLNATDCRITEVHQAMFRTVGEVFGKEVGRIFGVAFTHMSQNAKEKRKREVKGQSEKSMIASWTSALKSRDILCPANDKWFFLDAEFAHDDKDEVVFAQKERQRLLDWALSNPVVKTEMRLELEQKQQEYLHLARQTGDIKDAMLKLSKDIFARLKELVGVDRRWRRPQGKEYFEFQPNKGGNAIIGILTLGMEVQVDRFRLYFEATDGDGDNADDDLVDHFLTMTTELTLRQIEAIMNRKKVGLRDFRTSSLVKYGAVHRNNILNITLVLCGTGGFEALAKAAATAADSIRATKMGKPKEASWK</sequence>
<keyword evidence="14" id="KW-0342">GTP-binding</keyword>
<comment type="cofactor">
    <cofactor evidence="1">
        <name>Mg(2+)</name>
        <dbReference type="ChEBI" id="CHEBI:18420"/>
    </cofactor>
</comment>
<keyword evidence="15" id="KW-0472">Membrane</keyword>
<comment type="subcellular location">
    <subcellularLocation>
        <location evidence="2">Membrane</location>
        <topology evidence="2">Single-pass membrane protein</topology>
    </subcellularLocation>
    <subcellularLocation>
        <location evidence="16">Plastid</location>
        <location evidence="16">Chloroplast outer membrane</location>
    </subcellularLocation>
</comment>
<evidence type="ECO:0000256" key="1">
    <source>
        <dbReference type="ARBA" id="ARBA00001946"/>
    </source>
</evidence>
<dbReference type="InterPro" id="IPR045058">
    <property type="entry name" value="GIMA/IAN/Toc"/>
</dbReference>
<evidence type="ECO:0000313" key="19">
    <source>
        <dbReference type="Proteomes" id="UP000324585"/>
    </source>
</evidence>
<feature type="domain" description="AIG1-type G" evidence="17">
    <location>
        <begin position="8"/>
        <end position="153"/>
    </location>
</feature>
<dbReference type="EMBL" id="VRMN01000020">
    <property type="protein sequence ID" value="KAA8490683.1"/>
    <property type="molecule type" value="Genomic_DNA"/>
</dbReference>
<dbReference type="SUPFAM" id="SSF52540">
    <property type="entry name" value="P-loop containing nucleoside triphosphate hydrolases"/>
    <property type="match status" value="1"/>
</dbReference>
<proteinExistence type="predicted"/>
<dbReference type="GO" id="GO:0005525">
    <property type="term" value="F:GTP binding"/>
    <property type="evidence" value="ECO:0007669"/>
    <property type="project" value="UniProtKB-KW"/>
</dbReference>
<evidence type="ECO:0000256" key="13">
    <source>
        <dbReference type="ARBA" id="ARBA00022989"/>
    </source>
</evidence>
<keyword evidence="7" id="KW-0479">Metal-binding</keyword>
<dbReference type="InterPro" id="IPR027417">
    <property type="entry name" value="P-loop_NTPase"/>
</dbReference>
<dbReference type="Gene3D" id="3.40.50.300">
    <property type="entry name" value="P-loop containing nucleotide triphosphate hydrolases"/>
    <property type="match status" value="1"/>
</dbReference>
<dbReference type="GO" id="GO:0009707">
    <property type="term" value="C:chloroplast outer membrane"/>
    <property type="evidence" value="ECO:0007669"/>
    <property type="project" value="UniProtKB-SubCell"/>
</dbReference>
<keyword evidence="11" id="KW-0460">Magnesium</keyword>
<keyword evidence="4" id="KW-0150">Chloroplast</keyword>
<keyword evidence="10" id="KW-1002">Plastid outer membrane</keyword>
<dbReference type="GO" id="GO:0046872">
    <property type="term" value="F:metal ion binding"/>
    <property type="evidence" value="ECO:0007669"/>
    <property type="project" value="UniProtKB-KW"/>
</dbReference>
<dbReference type="GO" id="GO:0015031">
    <property type="term" value="P:protein transport"/>
    <property type="evidence" value="ECO:0007669"/>
    <property type="project" value="UniProtKB-KW"/>
</dbReference>
<keyword evidence="9" id="KW-0378">Hydrolase</keyword>
<keyword evidence="3" id="KW-0813">Transport</keyword>
<keyword evidence="5" id="KW-0934">Plastid</keyword>
<evidence type="ECO:0000256" key="9">
    <source>
        <dbReference type="ARBA" id="ARBA00022801"/>
    </source>
</evidence>
<name>A0A5J4YJ44_PORPP</name>
<evidence type="ECO:0000256" key="3">
    <source>
        <dbReference type="ARBA" id="ARBA00022448"/>
    </source>
</evidence>
<comment type="caution">
    <text evidence="18">The sequence shown here is derived from an EMBL/GenBank/DDBJ whole genome shotgun (WGS) entry which is preliminary data.</text>
</comment>
<keyword evidence="6" id="KW-0812">Transmembrane</keyword>
<dbReference type="OrthoDB" id="8954335at2759"/>
<evidence type="ECO:0000256" key="16">
    <source>
        <dbReference type="ARBA" id="ARBA00024013"/>
    </source>
</evidence>
<dbReference type="Pfam" id="PF04548">
    <property type="entry name" value="AIG1"/>
    <property type="match status" value="1"/>
</dbReference>
<evidence type="ECO:0000256" key="7">
    <source>
        <dbReference type="ARBA" id="ARBA00022723"/>
    </source>
</evidence>
<dbReference type="PANTHER" id="PTHR10903:SF135">
    <property type="entry name" value="TRANSLOCASE OF CHLOROPLAST 120, CHLOROPLASTIC-RELATED"/>
    <property type="match status" value="1"/>
</dbReference>
<evidence type="ECO:0000313" key="18">
    <source>
        <dbReference type="EMBL" id="KAA8490683.1"/>
    </source>
</evidence>
<evidence type="ECO:0000256" key="8">
    <source>
        <dbReference type="ARBA" id="ARBA00022741"/>
    </source>
</evidence>
<evidence type="ECO:0000256" key="4">
    <source>
        <dbReference type="ARBA" id="ARBA00022528"/>
    </source>
</evidence>
<evidence type="ECO:0000256" key="12">
    <source>
        <dbReference type="ARBA" id="ARBA00022927"/>
    </source>
</evidence>
<dbReference type="InterPro" id="IPR006703">
    <property type="entry name" value="G_AIG1"/>
</dbReference>
<evidence type="ECO:0000256" key="2">
    <source>
        <dbReference type="ARBA" id="ARBA00004167"/>
    </source>
</evidence>
<evidence type="ECO:0000256" key="15">
    <source>
        <dbReference type="ARBA" id="ARBA00023136"/>
    </source>
</evidence>